<accession>A0AA36DC00</accession>
<evidence type="ECO:0000313" key="2">
    <source>
        <dbReference type="Proteomes" id="UP001177023"/>
    </source>
</evidence>
<dbReference type="InterPro" id="IPR007669">
    <property type="entry name" value="Chst-1-like"/>
</dbReference>
<dbReference type="Pfam" id="PF03567">
    <property type="entry name" value="Sulfotransfer_2"/>
    <property type="match status" value="1"/>
</dbReference>
<proteinExistence type="predicted"/>
<dbReference type="GO" id="GO:1902884">
    <property type="term" value="P:positive regulation of response to oxidative stress"/>
    <property type="evidence" value="ECO:0007669"/>
    <property type="project" value="InterPro"/>
</dbReference>
<organism evidence="1 2">
    <name type="scientific">Mesorhabditis spiculigera</name>
    <dbReference type="NCBI Taxonomy" id="96644"/>
    <lineage>
        <taxon>Eukaryota</taxon>
        <taxon>Metazoa</taxon>
        <taxon>Ecdysozoa</taxon>
        <taxon>Nematoda</taxon>
        <taxon>Chromadorea</taxon>
        <taxon>Rhabditida</taxon>
        <taxon>Rhabditina</taxon>
        <taxon>Rhabditomorpha</taxon>
        <taxon>Rhabditoidea</taxon>
        <taxon>Rhabditidae</taxon>
        <taxon>Mesorhabditinae</taxon>
        <taxon>Mesorhabditis</taxon>
    </lineage>
</organism>
<dbReference type="GO" id="GO:0047756">
    <property type="term" value="F:chondroitin 4-sulfotransferase activity"/>
    <property type="evidence" value="ECO:0007669"/>
    <property type="project" value="InterPro"/>
</dbReference>
<dbReference type="PANTHER" id="PTHR22900">
    <property type="entry name" value="PROTEIN CBG14245-RELATED"/>
    <property type="match status" value="1"/>
</dbReference>
<dbReference type="GO" id="GO:0016020">
    <property type="term" value="C:membrane"/>
    <property type="evidence" value="ECO:0007669"/>
    <property type="project" value="InterPro"/>
</dbReference>
<sequence length="227" mass="26894">MAALMCYLYNETKFKEAGRQILKECHDVRFCAAKNEYGSIKHIRRKFNLQPDDWSLIMISRDPVDRFLSGFVDKCIRKPKGDGYCNGCGRNMTCFLISEYNRIKRQIEEDRFPRTFDDRHFFPQSWRCNLNQERQRYNVLHYSSDASGAFLDSLIPHLQAQQVPTSSIKFIRDQLSDGRTVHSTVDSSARQFLEKRLRSSPFLMEYVVRIFYSDFKYFKFPLPNGFQ</sequence>
<keyword evidence="2" id="KW-1185">Reference proteome</keyword>
<dbReference type="Proteomes" id="UP001177023">
    <property type="component" value="Unassembled WGS sequence"/>
</dbReference>
<reference evidence="1" key="1">
    <citation type="submission" date="2023-06" db="EMBL/GenBank/DDBJ databases">
        <authorList>
            <person name="Delattre M."/>
        </authorList>
    </citation>
    <scope>NUCLEOTIDE SEQUENCE</scope>
    <source>
        <strain evidence="1">AF72</strain>
    </source>
</reference>
<feature type="non-terminal residue" evidence="1">
    <location>
        <position position="227"/>
    </location>
</feature>
<name>A0AA36DC00_9BILA</name>
<dbReference type="PANTHER" id="PTHR22900:SF5">
    <property type="entry name" value="PROTEIN CBG14245"/>
    <property type="match status" value="1"/>
</dbReference>
<dbReference type="InterPro" id="IPR005331">
    <property type="entry name" value="Sulfotransferase"/>
</dbReference>
<comment type="caution">
    <text evidence="1">The sequence shown here is derived from an EMBL/GenBank/DDBJ whole genome shotgun (WGS) entry which is preliminary data.</text>
</comment>
<dbReference type="AlphaFoldDB" id="A0AA36DC00"/>
<evidence type="ECO:0000313" key="1">
    <source>
        <dbReference type="EMBL" id="CAJ0583585.1"/>
    </source>
</evidence>
<evidence type="ECO:0008006" key="3">
    <source>
        <dbReference type="Google" id="ProtNLM"/>
    </source>
</evidence>
<dbReference type="EMBL" id="CATQJA010002665">
    <property type="protein sequence ID" value="CAJ0583585.1"/>
    <property type="molecule type" value="Genomic_DNA"/>
</dbReference>
<dbReference type="GO" id="GO:0050650">
    <property type="term" value="P:chondroitin sulfate proteoglycan biosynthetic process"/>
    <property type="evidence" value="ECO:0007669"/>
    <property type="project" value="InterPro"/>
</dbReference>
<protein>
    <recommendedName>
        <fullName evidence="3">Sulfotransferase</fullName>
    </recommendedName>
</protein>
<gene>
    <name evidence="1" type="ORF">MSPICULIGERA_LOCUS21657</name>
</gene>